<evidence type="ECO:0000313" key="3">
    <source>
        <dbReference type="Proteomes" id="UP000184159"/>
    </source>
</evidence>
<evidence type="ECO:0000313" key="2">
    <source>
        <dbReference type="EMBL" id="SHF91867.1"/>
    </source>
</evidence>
<keyword evidence="1" id="KW-0812">Transmembrane</keyword>
<name>A0A1M5FJS9_VIBGA</name>
<keyword evidence="1" id="KW-0472">Membrane</keyword>
<gene>
    <name evidence="2" type="ORF">SAMN02745781_03503</name>
</gene>
<feature type="transmembrane region" description="Helical" evidence="1">
    <location>
        <begin position="20"/>
        <end position="38"/>
    </location>
</feature>
<accession>A0A1M5FJS9</accession>
<dbReference type="EMBL" id="FQUH01000020">
    <property type="protein sequence ID" value="SHF91867.1"/>
    <property type="molecule type" value="Genomic_DNA"/>
</dbReference>
<dbReference type="AlphaFoldDB" id="A0A1M5FJS9"/>
<dbReference type="RefSeq" id="WP_353844451.1">
    <property type="nucleotide sequence ID" value="NZ_FQUH01000020.1"/>
</dbReference>
<sequence length="51" mass="5799">MKEVFVELLGFLLSKKSRIILLPFLLVLFLLSGLFVFSSGSSWAPFIYAIF</sequence>
<dbReference type="Pfam" id="PF19451">
    <property type="entry name" value="DUF5989"/>
    <property type="match status" value="1"/>
</dbReference>
<protein>
    <submittedName>
        <fullName evidence="2">Uncharacterized protein</fullName>
    </submittedName>
</protein>
<organism evidence="2 3">
    <name type="scientific">Vibrio gazogenes DSM 21264 = NBRC 103151</name>
    <dbReference type="NCBI Taxonomy" id="1123492"/>
    <lineage>
        <taxon>Bacteria</taxon>
        <taxon>Pseudomonadati</taxon>
        <taxon>Pseudomonadota</taxon>
        <taxon>Gammaproteobacteria</taxon>
        <taxon>Vibrionales</taxon>
        <taxon>Vibrionaceae</taxon>
        <taxon>Vibrio</taxon>
    </lineage>
</organism>
<keyword evidence="1" id="KW-1133">Transmembrane helix</keyword>
<dbReference type="Proteomes" id="UP000184159">
    <property type="component" value="Unassembled WGS sequence"/>
</dbReference>
<proteinExistence type="predicted"/>
<evidence type="ECO:0000256" key="1">
    <source>
        <dbReference type="SAM" id="Phobius"/>
    </source>
</evidence>
<reference evidence="3" key="1">
    <citation type="submission" date="2016-11" db="EMBL/GenBank/DDBJ databases">
        <authorList>
            <person name="Varghese N."/>
            <person name="Submissions S."/>
        </authorList>
    </citation>
    <scope>NUCLEOTIDE SEQUENCE [LARGE SCALE GENOMIC DNA]</scope>
    <source>
        <strain evidence="3">DSM 21264</strain>
    </source>
</reference>
<dbReference type="InterPro" id="IPR046031">
    <property type="entry name" value="DUF5989"/>
</dbReference>
<keyword evidence="3" id="KW-1185">Reference proteome</keyword>